<keyword evidence="6" id="KW-0645">Protease</keyword>
<dbReference type="Pfam" id="PF01433">
    <property type="entry name" value="Peptidase_M1"/>
    <property type="match status" value="1"/>
</dbReference>
<dbReference type="GO" id="GO:0016285">
    <property type="term" value="F:alanyl aminopeptidase activity"/>
    <property type="evidence" value="ECO:0007669"/>
    <property type="project" value="UniProtKB-EC"/>
</dbReference>
<comment type="cofactor">
    <cofactor evidence="2">
        <name>Zn(2+)</name>
        <dbReference type="ChEBI" id="CHEBI:29105"/>
    </cofactor>
</comment>
<dbReference type="GO" id="GO:0006508">
    <property type="term" value="P:proteolysis"/>
    <property type="evidence" value="ECO:0007669"/>
    <property type="project" value="UniProtKB-KW"/>
</dbReference>
<feature type="domain" description="Aminopeptidase N-like N-terminal" evidence="14">
    <location>
        <begin position="11"/>
        <end position="177"/>
    </location>
</feature>
<dbReference type="InterPro" id="IPR014782">
    <property type="entry name" value="Peptidase_M1_dom"/>
</dbReference>
<dbReference type="Proteomes" id="UP000251891">
    <property type="component" value="Unassembled WGS sequence"/>
</dbReference>
<dbReference type="CDD" id="cd09603">
    <property type="entry name" value="M1_APN_like"/>
    <property type="match status" value="1"/>
</dbReference>
<evidence type="ECO:0000256" key="9">
    <source>
        <dbReference type="ARBA" id="ARBA00022833"/>
    </source>
</evidence>
<evidence type="ECO:0000256" key="7">
    <source>
        <dbReference type="ARBA" id="ARBA00022723"/>
    </source>
</evidence>
<comment type="similarity">
    <text evidence="3">Belongs to the peptidase M1 family.</text>
</comment>
<accession>A0A365H5X8</accession>
<gene>
    <name evidence="15" type="ORF">DPM19_15440</name>
</gene>
<comment type="caution">
    <text evidence="15">The sequence shown here is derived from an EMBL/GenBank/DDBJ whole genome shotgun (WGS) entry which is preliminary data.</text>
</comment>
<dbReference type="GO" id="GO:0008270">
    <property type="term" value="F:zinc ion binding"/>
    <property type="evidence" value="ECO:0007669"/>
    <property type="project" value="InterPro"/>
</dbReference>
<evidence type="ECO:0000256" key="12">
    <source>
        <dbReference type="ARBA" id="ARBA00031533"/>
    </source>
</evidence>
<feature type="domain" description="Peptidase M1 membrane alanine aminopeptidase" evidence="13">
    <location>
        <begin position="262"/>
        <end position="405"/>
    </location>
</feature>
<dbReference type="PANTHER" id="PTHR11533">
    <property type="entry name" value="PROTEASE M1 ZINC METALLOPROTEASE"/>
    <property type="match status" value="1"/>
</dbReference>
<dbReference type="SUPFAM" id="SSF63737">
    <property type="entry name" value="Leukotriene A4 hydrolase N-terminal domain"/>
    <property type="match status" value="1"/>
</dbReference>
<dbReference type="PRINTS" id="PR00756">
    <property type="entry name" value="ALADIPTASE"/>
</dbReference>
<evidence type="ECO:0000256" key="10">
    <source>
        <dbReference type="ARBA" id="ARBA00023049"/>
    </source>
</evidence>
<evidence type="ECO:0000256" key="11">
    <source>
        <dbReference type="ARBA" id="ARBA00029811"/>
    </source>
</evidence>
<dbReference type="InterPro" id="IPR045357">
    <property type="entry name" value="Aminopeptidase_N-like_N"/>
</dbReference>
<reference evidence="15 16" key="1">
    <citation type="submission" date="2018-06" db="EMBL/GenBank/DDBJ databases">
        <title>Actinomadura craniellae sp. nov. isolated from marine sponge Craniella sp.</title>
        <authorList>
            <person name="Li L."/>
            <person name="Xu Q.H."/>
            <person name="Lin H.W."/>
            <person name="Lu Y.H."/>
        </authorList>
    </citation>
    <scope>NUCLEOTIDE SEQUENCE [LARGE SCALE GENOMIC DNA]</scope>
    <source>
        <strain evidence="15 16">LHW63021</strain>
    </source>
</reference>
<dbReference type="OrthoDB" id="100605at2"/>
<keyword evidence="8" id="KW-0378">Hydrolase</keyword>
<evidence type="ECO:0000256" key="5">
    <source>
        <dbReference type="ARBA" id="ARBA00015611"/>
    </source>
</evidence>
<dbReference type="Gene3D" id="1.10.390.10">
    <property type="entry name" value="Neutral Protease Domain 2"/>
    <property type="match status" value="1"/>
</dbReference>
<evidence type="ECO:0000259" key="13">
    <source>
        <dbReference type="Pfam" id="PF01433"/>
    </source>
</evidence>
<keyword evidence="10" id="KW-0482">Metalloprotease</keyword>
<evidence type="ECO:0000313" key="16">
    <source>
        <dbReference type="Proteomes" id="UP000251891"/>
    </source>
</evidence>
<keyword evidence="9" id="KW-0862">Zinc</keyword>
<name>A0A365H5X8_9ACTN</name>
<dbReference type="EC" id="3.4.11.2" evidence="4"/>
<evidence type="ECO:0000256" key="4">
    <source>
        <dbReference type="ARBA" id="ARBA00012564"/>
    </source>
</evidence>
<dbReference type="InterPro" id="IPR001930">
    <property type="entry name" value="Peptidase_M1"/>
</dbReference>
<evidence type="ECO:0000256" key="3">
    <source>
        <dbReference type="ARBA" id="ARBA00010136"/>
    </source>
</evidence>
<evidence type="ECO:0000313" key="15">
    <source>
        <dbReference type="EMBL" id="RAY14514.1"/>
    </source>
</evidence>
<evidence type="ECO:0000256" key="6">
    <source>
        <dbReference type="ARBA" id="ARBA00022670"/>
    </source>
</evidence>
<protein>
    <recommendedName>
        <fullName evidence="5">Aminopeptidase N</fullName>
        <ecNumber evidence="4">3.4.11.2</ecNumber>
    </recommendedName>
    <alternativeName>
        <fullName evidence="11">Alanine aminopeptidase</fullName>
    </alternativeName>
    <alternativeName>
        <fullName evidence="12">Lysyl aminopeptidase</fullName>
    </alternativeName>
</protein>
<sequence>MAGNGGYDVHRYALDLAYNPRSGRLTGRAEITAAATQDLSRFNLDLVGLDVGSVQVGGRAATHRRAGGELTVTPAVGIPRGDLFTVTVRYGGVPRRLNDPILGTAGWLRTRDGAVTLSQPVGSATWFPVNDHPSDKAVYDIRMVVPKGLRVVSNGEPVPARAGVHRWRSERPMASYLAMVGIGRYQITDTNTPGGIRTITAVDPLYRRDAAAFHRITQRVTDWGVGLFGPYPGGSSGGVLDDVKVDYALETQDRPVYPERFSTDLVVHELAHQWFGDSVSPKRWKDIWLNEGFATYAEWLYAERNGGRSAQRAFDSAYSRSAGDPAWRIPPGDPGRAGMFAQFPVYVRGAMALHELRRVAGDETFFRILRAWTARYAGGNAAIADFTALAEEVSGKRLADLFQDWLYVPRKPALRGGS</sequence>
<evidence type="ECO:0000256" key="2">
    <source>
        <dbReference type="ARBA" id="ARBA00001947"/>
    </source>
</evidence>
<evidence type="ECO:0000256" key="8">
    <source>
        <dbReference type="ARBA" id="ARBA00022801"/>
    </source>
</evidence>
<dbReference type="InterPro" id="IPR042097">
    <property type="entry name" value="Aminopeptidase_N-like_N_sf"/>
</dbReference>
<dbReference type="InterPro" id="IPR027268">
    <property type="entry name" value="Peptidase_M4/M1_CTD_sf"/>
</dbReference>
<dbReference type="EMBL" id="QLYX01000006">
    <property type="protein sequence ID" value="RAY14514.1"/>
    <property type="molecule type" value="Genomic_DNA"/>
</dbReference>
<proteinExistence type="inferred from homology"/>
<dbReference type="AlphaFoldDB" id="A0A365H5X8"/>
<keyword evidence="7" id="KW-0479">Metal-binding</keyword>
<comment type="catalytic activity">
    <reaction evidence="1">
        <text>Release of an N-terminal amino acid, Xaa-|-Yaa- from a peptide, amide or arylamide. Xaa is preferably Ala, but may be most amino acids including Pro (slow action). When a terminal hydrophobic residue is followed by a prolyl residue, the two may be released as an intact Xaa-Pro dipeptide.</text>
        <dbReference type="EC" id="3.4.11.2"/>
    </reaction>
</comment>
<evidence type="ECO:0000256" key="1">
    <source>
        <dbReference type="ARBA" id="ARBA00000098"/>
    </source>
</evidence>
<dbReference type="Gene3D" id="2.60.40.1730">
    <property type="entry name" value="tricorn interacting facor f3 domain"/>
    <property type="match status" value="1"/>
</dbReference>
<dbReference type="InterPro" id="IPR050344">
    <property type="entry name" value="Peptidase_M1_aminopeptidases"/>
</dbReference>
<dbReference type="SUPFAM" id="SSF55486">
    <property type="entry name" value="Metalloproteases ('zincins'), catalytic domain"/>
    <property type="match status" value="1"/>
</dbReference>
<evidence type="ECO:0000259" key="14">
    <source>
        <dbReference type="Pfam" id="PF17900"/>
    </source>
</evidence>
<dbReference type="Pfam" id="PF17900">
    <property type="entry name" value="Peptidase_M1_N"/>
    <property type="match status" value="1"/>
</dbReference>
<organism evidence="15 16">
    <name type="scientific">Actinomadura craniellae</name>
    <dbReference type="NCBI Taxonomy" id="2231787"/>
    <lineage>
        <taxon>Bacteria</taxon>
        <taxon>Bacillati</taxon>
        <taxon>Actinomycetota</taxon>
        <taxon>Actinomycetes</taxon>
        <taxon>Streptosporangiales</taxon>
        <taxon>Thermomonosporaceae</taxon>
        <taxon>Actinomadura</taxon>
    </lineage>
</organism>
<dbReference type="PANTHER" id="PTHR11533:SF297">
    <property type="entry name" value="AMINOPEPTIDASE N"/>
    <property type="match status" value="1"/>
</dbReference>
<keyword evidence="16" id="KW-1185">Reference proteome</keyword>
<dbReference type="GO" id="GO:0008237">
    <property type="term" value="F:metallopeptidase activity"/>
    <property type="evidence" value="ECO:0007669"/>
    <property type="project" value="UniProtKB-KW"/>
</dbReference>